<evidence type="ECO:0000313" key="1">
    <source>
        <dbReference type="EMBL" id="KAK6797105.1"/>
    </source>
</evidence>
<reference evidence="1 2" key="1">
    <citation type="submission" date="2024-02" db="EMBL/GenBank/DDBJ databases">
        <title>de novo genome assembly of Solanum bulbocastanum strain 11H21.</title>
        <authorList>
            <person name="Hosaka A.J."/>
        </authorList>
    </citation>
    <scope>NUCLEOTIDE SEQUENCE [LARGE SCALE GENOMIC DNA]</scope>
    <source>
        <tissue evidence="1">Young leaves</tissue>
    </source>
</reference>
<protein>
    <submittedName>
        <fullName evidence="1">Uncharacterized protein</fullName>
    </submittedName>
</protein>
<gene>
    <name evidence="1" type="ORF">RDI58_004807</name>
</gene>
<dbReference type="AlphaFoldDB" id="A0AAN8TZQ7"/>
<accession>A0AAN8TZQ7</accession>
<sequence length="44" mass="5132">MNRKFTLRLAAWRRLATVERLQKFGIQVLTDCIFCTTATCRGLE</sequence>
<comment type="caution">
    <text evidence="1">The sequence shown here is derived from an EMBL/GenBank/DDBJ whole genome shotgun (WGS) entry which is preliminary data.</text>
</comment>
<dbReference type="Proteomes" id="UP001371456">
    <property type="component" value="Unassembled WGS sequence"/>
</dbReference>
<organism evidence="1 2">
    <name type="scientific">Solanum bulbocastanum</name>
    <name type="common">Wild potato</name>
    <dbReference type="NCBI Taxonomy" id="147425"/>
    <lineage>
        <taxon>Eukaryota</taxon>
        <taxon>Viridiplantae</taxon>
        <taxon>Streptophyta</taxon>
        <taxon>Embryophyta</taxon>
        <taxon>Tracheophyta</taxon>
        <taxon>Spermatophyta</taxon>
        <taxon>Magnoliopsida</taxon>
        <taxon>eudicotyledons</taxon>
        <taxon>Gunneridae</taxon>
        <taxon>Pentapetalae</taxon>
        <taxon>asterids</taxon>
        <taxon>lamiids</taxon>
        <taxon>Solanales</taxon>
        <taxon>Solanaceae</taxon>
        <taxon>Solanoideae</taxon>
        <taxon>Solaneae</taxon>
        <taxon>Solanum</taxon>
    </lineage>
</organism>
<name>A0AAN8TZQ7_SOLBU</name>
<keyword evidence="2" id="KW-1185">Reference proteome</keyword>
<evidence type="ECO:0000313" key="2">
    <source>
        <dbReference type="Proteomes" id="UP001371456"/>
    </source>
</evidence>
<dbReference type="EMBL" id="JBANQN010000002">
    <property type="protein sequence ID" value="KAK6797105.1"/>
    <property type="molecule type" value="Genomic_DNA"/>
</dbReference>
<proteinExistence type="predicted"/>